<protein>
    <submittedName>
        <fullName evidence="2">Non-specific serine/threonine protein kinase</fullName>
        <ecNumber evidence="2">2.7.11.1</ecNumber>
    </submittedName>
</protein>
<keyword evidence="2" id="KW-0808">Transferase</keyword>
<gene>
    <name evidence="2" type="ORF">BC739_009306</name>
</gene>
<evidence type="ECO:0000313" key="3">
    <source>
        <dbReference type="Proteomes" id="UP000517916"/>
    </source>
</evidence>
<dbReference type="InterPro" id="IPR049945">
    <property type="entry name" value="AAA_22"/>
</dbReference>
<organism evidence="2 3">
    <name type="scientific">Kutzneria viridogrisea</name>
    <dbReference type="NCBI Taxonomy" id="47990"/>
    <lineage>
        <taxon>Bacteria</taxon>
        <taxon>Bacillati</taxon>
        <taxon>Actinomycetota</taxon>
        <taxon>Actinomycetes</taxon>
        <taxon>Pseudonocardiales</taxon>
        <taxon>Pseudonocardiaceae</taxon>
        <taxon>Kutzneria</taxon>
    </lineage>
</organism>
<dbReference type="Pfam" id="PF13401">
    <property type="entry name" value="AAA_22"/>
    <property type="match status" value="1"/>
</dbReference>
<dbReference type="PANTHER" id="PTHR47691">
    <property type="entry name" value="REGULATOR-RELATED"/>
    <property type="match status" value="1"/>
</dbReference>
<evidence type="ECO:0000259" key="1">
    <source>
        <dbReference type="PROSITE" id="PS50043"/>
    </source>
</evidence>
<dbReference type="SUPFAM" id="SSF52540">
    <property type="entry name" value="P-loop containing nucleoside triphosphate hydrolases"/>
    <property type="match status" value="1"/>
</dbReference>
<reference evidence="2 3" key="1">
    <citation type="submission" date="2020-08" db="EMBL/GenBank/DDBJ databases">
        <title>Genomic Encyclopedia of Archaeal and Bacterial Type Strains, Phase II (KMG-II): from individual species to whole genera.</title>
        <authorList>
            <person name="Goeker M."/>
        </authorList>
    </citation>
    <scope>NUCLEOTIDE SEQUENCE [LARGE SCALE GENOMIC DNA]</scope>
    <source>
        <strain evidence="2 3">DSM 43850</strain>
    </source>
</reference>
<sequence>MLLDGRLVTMTGPAGIGKSRLARKLASDVHRLLPDGAKLVELSALTDESLLVQAIAASLRVSDQAEMSTMDSLMAHVSGQHALLVLDGCDHLRESCAVLVRSLLSAAPQLRVLVTCDSALEVDNESVFPVLPLSAPSQDRTQWLGGTPHYGAVALFVTRLRAVSPGFLLNANNATVVGMICRRVEAVPLGIELCAAQTVSLAPQRTLRRLEHRLQAYMDMPHGSARTKAVTRAVIDWSHSMCALREQRLWIDLSVFAGSCDLAAAAAVCTADATSVDDVFALLNSLVNRGVVQRHRSGQRSAQIRYKLVDELRRWGRDRLPPSSARTSPQSRHLEHYSALADKAALALAGPEENQWIETLSHERDNLRAALQFSADTPRFAAEGLRLATALTSFWPFTATLSEGMHWLRRMLAHNAELSSARGSALTALAELAISVGSMTEASLALSEATQLGNRLGDVSVLTSATRVLALARARVGDLPGAMVLGRRALHELRETSSPSDMCNTLFHLSAHSALLRDAGTESLMREYLALTTDQQAVRTKGYALWVGALASWRNEAFDHATAHVREALALLRSSSDLVGSALCLKLMSWIAASSGSHERAAHLFGALRSGRLPQRVPHAEWLYYRRFDECAEQRVLASLGRDRHLAACRTGAEQGPWQQIRNILGDPSFVAAATTEPDSSRLTPREQQVASLIAHGLRNKEIASRLTIALRTVESHVQSIYTKLGVASRTQIASWITERAVS</sequence>
<dbReference type="Gene3D" id="3.40.50.300">
    <property type="entry name" value="P-loop containing nucleotide triphosphate hydrolases"/>
    <property type="match status" value="1"/>
</dbReference>
<evidence type="ECO:0000313" key="2">
    <source>
        <dbReference type="EMBL" id="MBA8932047.1"/>
    </source>
</evidence>
<dbReference type="InterPro" id="IPR027417">
    <property type="entry name" value="P-loop_NTPase"/>
</dbReference>
<dbReference type="SUPFAM" id="SSF46894">
    <property type="entry name" value="C-terminal effector domain of the bipartite response regulators"/>
    <property type="match status" value="1"/>
</dbReference>
<dbReference type="PROSITE" id="PS00622">
    <property type="entry name" value="HTH_LUXR_1"/>
    <property type="match status" value="1"/>
</dbReference>
<dbReference type="Gene3D" id="1.10.10.10">
    <property type="entry name" value="Winged helix-like DNA-binding domain superfamily/Winged helix DNA-binding domain"/>
    <property type="match status" value="1"/>
</dbReference>
<dbReference type="Pfam" id="PF00196">
    <property type="entry name" value="GerE"/>
    <property type="match status" value="1"/>
</dbReference>
<dbReference type="Proteomes" id="UP000517916">
    <property type="component" value="Unassembled WGS sequence"/>
</dbReference>
<dbReference type="EMBL" id="JACJID010000010">
    <property type="protein sequence ID" value="MBA8932047.1"/>
    <property type="molecule type" value="Genomic_DNA"/>
</dbReference>
<accession>A0ABR6BZM0</accession>
<dbReference type="InterPro" id="IPR011990">
    <property type="entry name" value="TPR-like_helical_dom_sf"/>
</dbReference>
<dbReference type="PRINTS" id="PR00038">
    <property type="entry name" value="HTHLUXR"/>
</dbReference>
<dbReference type="RefSeq" id="WP_025357100.1">
    <property type="nucleotide sequence ID" value="NZ_BAAABQ010000042.1"/>
</dbReference>
<dbReference type="Gene3D" id="1.25.40.10">
    <property type="entry name" value="Tetratricopeptide repeat domain"/>
    <property type="match status" value="1"/>
</dbReference>
<comment type="caution">
    <text evidence="2">The sequence shown here is derived from an EMBL/GenBank/DDBJ whole genome shotgun (WGS) entry which is preliminary data.</text>
</comment>
<dbReference type="CDD" id="cd06170">
    <property type="entry name" value="LuxR_C_like"/>
    <property type="match status" value="1"/>
</dbReference>
<keyword evidence="2" id="KW-0418">Kinase</keyword>
<dbReference type="EC" id="2.7.11.1" evidence="2"/>
<dbReference type="GO" id="GO:0004674">
    <property type="term" value="F:protein serine/threonine kinase activity"/>
    <property type="evidence" value="ECO:0007669"/>
    <property type="project" value="UniProtKB-KW"/>
</dbReference>
<dbReference type="InterPro" id="IPR036388">
    <property type="entry name" value="WH-like_DNA-bd_sf"/>
</dbReference>
<dbReference type="PROSITE" id="PS50043">
    <property type="entry name" value="HTH_LUXR_2"/>
    <property type="match status" value="1"/>
</dbReference>
<keyword evidence="3" id="KW-1185">Reference proteome</keyword>
<dbReference type="InterPro" id="IPR016032">
    <property type="entry name" value="Sig_transdc_resp-reg_C-effctor"/>
</dbReference>
<feature type="domain" description="HTH luxR-type" evidence="1">
    <location>
        <begin position="676"/>
        <end position="741"/>
    </location>
</feature>
<dbReference type="InterPro" id="IPR000792">
    <property type="entry name" value="Tscrpt_reg_LuxR_C"/>
</dbReference>
<dbReference type="PANTHER" id="PTHR47691:SF3">
    <property type="entry name" value="HTH-TYPE TRANSCRIPTIONAL REGULATOR RV0890C-RELATED"/>
    <property type="match status" value="1"/>
</dbReference>
<name>A0ABR6BZM0_9PSEU</name>
<keyword evidence="2" id="KW-0723">Serine/threonine-protein kinase</keyword>
<dbReference type="SMART" id="SM00421">
    <property type="entry name" value="HTH_LUXR"/>
    <property type="match status" value="1"/>
</dbReference>
<proteinExistence type="predicted"/>